<evidence type="ECO:0000313" key="2">
    <source>
        <dbReference type="EMBL" id="CAL8092692.1"/>
    </source>
</evidence>
<feature type="transmembrane region" description="Helical" evidence="1">
    <location>
        <begin position="193"/>
        <end position="217"/>
    </location>
</feature>
<keyword evidence="1" id="KW-1133">Transmembrane helix</keyword>
<evidence type="ECO:0008006" key="4">
    <source>
        <dbReference type="Google" id="ProtNLM"/>
    </source>
</evidence>
<protein>
    <recommendedName>
        <fullName evidence="4">Transmembrane protein</fullName>
    </recommendedName>
</protein>
<keyword evidence="1" id="KW-0812">Transmembrane</keyword>
<dbReference type="EMBL" id="CAXLJM020000025">
    <property type="protein sequence ID" value="CAL8092692.1"/>
    <property type="molecule type" value="Genomic_DNA"/>
</dbReference>
<proteinExistence type="predicted"/>
<sequence>MNSVHNNNRPTTSSGAGAYGACGGGGLLGGSRGTSSSAHQASRPQQNKIVKRKCIEVMCQPSVIFLGATVVVTAVATVILSMGLTTRYWEQMVYDSERVSEIVADGNRSRAVQWLLDGRLPLITYERPGDNELVYLFPINSGVWISCIDLEEFEFDKLSQAGYKGPRCMDHLNPDSQKPTDARAAWQFRMQNLAIACAMVCLILLGSAIFVGLFGIFRTQISAVLVTGVIYVLAALFAIFTLAIVHVKHRNRLDDFEPLDVWTRLIPDLDRSDDFRTARLITLGWSLQLAWTGVGVCVLASVMWMSVSKMMRYNPISLVT</sequence>
<dbReference type="Proteomes" id="UP001642540">
    <property type="component" value="Unassembled WGS sequence"/>
</dbReference>
<keyword evidence="1" id="KW-0472">Membrane</keyword>
<feature type="transmembrane region" description="Helical" evidence="1">
    <location>
        <begin position="223"/>
        <end position="245"/>
    </location>
</feature>
<evidence type="ECO:0000256" key="1">
    <source>
        <dbReference type="SAM" id="Phobius"/>
    </source>
</evidence>
<feature type="transmembrane region" description="Helical" evidence="1">
    <location>
        <begin position="63"/>
        <end position="84"/>
    </location>
</feature>
<feature type="transmembrane region" description="Helical" evidence="1">
    <location>
        <begin position="280"/>
        <end position="305"/>
    </location>
</feature>
<name>A0ABP1Q929_9HEXA</name>
<gene>
    <name evidence="2" type="ORF">ODALV1_LOCUS8305</name>
</gene>
<dbReference type="Gene3D" id="1.20.140.150">
    <property type="match status" value="1"/>
</dbReference>
<evidence type="ECO:0000313" key="3">
    <source>
        <dbReference type="Proteomes" id="UP001642540"/>
    </source>
</evidence>
<reference evidence="2 3" key="1">
    <citation type="submission" date="2024-08" db="EMBL/GenBank/DDBJ databases">
        <authorList>
            <person name="Cucini C."/>
            <person name="Frati F."/>
        </authorList>
    </citation>
    <scope>NUCLEOTIDE SEQUENCE [LARGE SCALE GENOMIC DNA]</scope>
</reference>
<organism evidence="2 3">
    <name type="scientific">Orchesella dallaii</name>
    <dbReference type="NCBI Taxonomy" id="48710"/>
    <lineage>
        <taxon>Eukaryota</taxon>
        <taxon>Metazoa</taxon>
        <taxon>Ecdysozoa</taxon>
        <taxon>Arthropoda</taxon>
        <taxon>Hexapoda</taxon>
        <taxon>Collembola</taxon>
        <taxon>Entomobryomorpha</taxon>
        <taxon>Entomobryoidea</taxon>
        <taxon>Orchesellidae</taxon>
        <taxon>Orchesellinae</taxon>
        <taxon>Orchesella</taxon>
    </lineage>
</organism>
<accession>A0ABP1Q929</accession>
<comment type="caution">
    <text evidence="2">The sequence shown here is derived from an EMBL/GenBank/DDBJ whole genome shotgun (WGS) entry which is preliminary data.</text>
</comment>
<keyword evidence="3" id="KW-1185">Reference proteome</keyword>